<accession>A0AAD5XGX0</accession>
<evidence type="ECO:0000313" key="1">
    <source>
        <dbReference type="EMBL" id="KAJ3134245.1"/>
    </source>
</evidence>
<dbReference type="AlphaFoldDB" id="A0AAD5XGX0"/>
<reference evidence="1" key="1">
    <citation type="submission" date="2020-05" db="EMBL/GenBank/DDBJ databases">
        <title>Phylogenomic resolution of chytrid fungi.</title>
        <authorList>
            <person name="Stajich J.E."/>
            <person name="Amses K."/>
            <person name="Simmons R."/>
            <person name="Seto K."/>
            <person name="Myers J."/>
            <person name="Bonds A."/>
            <person name="Quandt C.A."/>
            <person name="Barry K."/>
            <person name="Liu P."/>
            <person name="Grigoriev I."/>
            <person name="Longcore J.E."/>
            <person name="James T.Y."/>
        </authorList>
    </citation>
    <scope>NUCLEOTIDE SEQUENCE</scope>
    <source>
        <strain evidence="1">JEL0513</strain>
    </source>
</reference>
<keyword evidence="2" id="KW-1185">Reference proteome</keyword>
<comment type="caution">
    <text evidence="1">The sequence shown here is derived from an EMBL/GenBank/DDBJ whole genome shotgun (WGS) entry which is preliminary data.</text>
</comment>
<evidence type="ECO:0000313" key="2">
    <source>
        <dbReference type="Proteomes" id="UP001211907"/>
    </source>
</evidence>
<organism evidence="1 2">
    <name type="scientific">Physocladia obscura</name>
    <dbReference type="NCBI Taxonomy" id="109957"/>
    <lineage>
        <taxon>Eukaryota</taxon>
        <taxon>Fungi</taxon>
        <taxon>Fungi incertae sedis</taxon>
        <taxon>Chytridiomycota</taxon>
        <taxon>Chytridiomycota incertae sedis</taxon>
        <taxon>Chytridiomycetes</taxon>
        <taxon>Chytridiales</taxon>
        <taxon>Chytriomycetaceae</taxon>
        <taxon>Physocladia</taxon>
    </lineage>
</organism>
<gene>
    <name evidence="1" type="ORF">HK100_003720</name>
</gene>
<name>A0AAD5XGX0_9FUNG</name>
<protein>
    <submittedName>
        <fullName evidence="1">Uncharacterized protein</fullName>
    </submittedName>
</protein>
<dbReference type="EMBL" id="JADGJH010000195">
    <property type="protein sequence ID" value="KAJ3134245.1"/>
    <property type="molecule type" value="Genomic_DNA"/>
</dbReference>
<sequence length="124" mass="13307">MQIGGIYLQQDTHNTMQTRETALKRFRLDIHHTLVALDRGDAEWHSGHPQQWGDESEAVAMGGQAVVGTASSPDGRLLAVVDDACRIAMVDVATRRAAASNVPLDGELSSGVLTAKVLHCQSSM</sequence>
<proteinExistence type="predicted"/>
<dbReference type="Proteomes" id="UP001211907">
    <property type="component" value="Unassembled WGS sequence"/>
</dbReference>